<gene>
    <name evidence="1" type="ORF">RHMOL_Rhmol01G0265700</name>
</gene>
<evidence type="ECO:0000313" key="2">
    <source>
        <dbReference type="Proteomes" id="UP001062846"/>
    </source>
</evidence>
<accession>A0ACC0Q757</accession>
<dbReference type="Proteomes" id="UP001062846">
    <property type="component" value="Chromosome 1"/>
</dbReference>
<name>A0ACC0Q757_RHOML</name>
<organism evidence="1 2">
    <name type="scientific">Rhododendron molle</name>
    <name type="common">Chinese azalea</name>
    <name type="synonym">Azalea mollis</name>
    <dbReference type="NCBI Taxonomy" id="49168"/>
    <lineage>
        <taxon>Eukaryota</taxon>
        <taxon>Viridiplantae</taxon>
        <taxon>Streptophyta</taxon>
        <taxon>Embryophyta</taxon>
        <taxon>Tracheophyta</taxon>
        <taxon>Spermatophyta</taxon>
        <taxon>Magnoliopsida</taxon>
        <taxon>eudicotyledons</taxon>
        <taxon>Gunneridae</taxon>
        <taxon>Pentapetalae</taxon>
        <taxon>asterids</taxon>
        <taxon>Ericales</taxon>
        <taxon>Ericaceae</taxon>
        <taxon>Ericoideae</taxon>
        <taxon>Rhodoreae</taxon>
        <taxon>Rhododendron</taxon>
    </lineage>
</organism>
<protein>
    <submittedName>
        <fullName evidence="1">Uncharacterized protein</fullName>
    </submittedName>
</protein>
<keyword evidence="2" id="KW-1185">Reference proteome</keyword>
<comment type="caution">
    <text evidence="1">The sequence shown here is derived from an EMBL/GenBank/DDBJ whole genome shotgun (WGS) entry which is preliminary data.</text>
</comment>
<dbReference type="EMBL" id="CM046388">
    <property type="protein sequence ID" value="KAI8573276.1"/>
    <property type="molecule type" value="Genomic_DNA"/>
</dbReference>
<proteinExistence type="predicted"/>
<reference evidence="1" key="1">
    <citation type="submission" date="2022-02" db="EMBL/GenBank/DDBJ databases">
        <title>Plant Genome Project.</title>
        <authorList>
            <person name="Zhang R.-G."/>
        </authorList>
    </citation>
    <scope>NUCLEOTIDE SEQUENCE</scope>
    <source>
        <strain evidence="1">AT1</strain>
    </source>
</reference>
<evidence type="ECO:0000313" key="1">
    <source>
        <dbReference type="EMBL" id="KAI8573276.1"/>
    </source>
</evidence>
<sequence>MNIPSFRTTGSSWGCFIEVDSHTLREVSFTKGRILIATENPNKIEGEVQLVVNGRKYSVRVEEEDTFRTVPLTNLVSNSEVNSENEEEDDEVDGVDDELDASKTMKQNSMDDMENQGNEILDDRAKINEEEAEKVETNCINGSHQAGLEKEPVHEDSPAQRKSGGGKHFENYASCENMSEESNNSDHGLDSIVQDSRSPPVEECVESVQKNFQVLNAEPNP</sequence>